<dbReference type="Pfam" id="PF00528">
    <property type="entry name" value="BPD_transp_1"/>
    <property type="match status" value="1"/>
</dbReference>
<keyword evidence="4 7" id="KW-0812">Transmembrane</keyword>
<evidence type="ECO:0000256" key="5">
    <source>
        <dbReference type="ARBA" id="ARBA00022989"/>
    </source>
</evidence>
<keyword evidence="10" id="KW-1185">Reference proteome</keyword>
<keyword evidence="5 7" id="KW-1133">Transmembrane helix</keyword>
<keyword evidence="6 7" id="KW-0472">Membrane</keyword>
<feature type="domain" description="ABC transmembrane type-1" evidence="8">
    <location>
        <begin position="78"/>
        <end position="258"/>
    </location>
</feature>
<evidence type="ECO:0000256" key="7">
    <source>
        <dbReference type="RuleBase" id="RU363032"/>
    </source>
</evidence>
<evidence type="ECO:0000313" key="9">
    <source>
        <dbReference type="EMBL" id="MFC5393969.1"/>
    </source>
</evidence>
<comment type="similarity">
    <text evidence="7">Belongs to the binding-protein-dependent transport system permease family.</text>
</comment>
<comment type="subcellular location">
    <subcellularLocation>
        <location evidence="1 7">Cell membrane</location>
        <topology evidence="1 7">Multi-pass membrane protein</topology>
    </subcellularLocation>
</comment>
<evidence type="ECO:0000256" key="2">
    <source>
        <dbReference type="ARBA" id="ARBA00022448"/>
    </source>
</evidence>
<feature type="transmembrane region" description="Helical" evidence="7">
    <location>
        <begin position="85"/>
        <end position="105"/>
    </location>
</feature>
<dbReference type="PANTHER" id="PTHR30151">
    <property type="entry name" value="ALKANE SULFONATE ABC TRANSPORTER-RELATED, MEMBRANE SUBUNIT"/>
    <property type="match status" value="1"/>
</dbReference>
<organism evidence="9 10">
    <name type="scientific">Bosea vestrisii</name>
    <dbReference type="NCBI Taxonomy" id="151416"/>
    <lineage>
        <taxon>Bacteria</taxon>
        <taxon>Pseudomonadati</taxon>
        <taxon>Pseudomonadota</taxon>
        <taxon>Alphaproteobacteria</taxon>
        <taxon>Hyphomicrobiales</taxon>
        <taxon>Boseaceae</taxon>
        <taxon>Bosea</taxon>
    </lineage>
</organism>
<dbReference type="SUPFAM" id="SSF161098">
    <property type="entry name" value="MetI-like"/>
    <property type="match status" value="1"/>
</dbReference>
<dbReference type="PROSITE" id="PS50928">
    <property type="entry name" value="ABC_TM1"/>
    <property type="match status" value="1"/>
</dbReference>
<comment type="caution">
    <text evidence="9">The sequence shown here is derived from an EMBL/GenBank/DDBJ whole genome shotgun (WGS) entry which is preliminary data.</text>
</comment>
<dbReference type="PANTHER" id="PTHR30151:SF0">
    <property type="entry name" value="ABC TRANSPORTER PERMEASE PROTEIN MJ0413-RELATED"/>
    <property type="match status" value="1"/>
</dbReference>
<feature type="transmembrane region" description="Helical" evidence="7">
    <location>
        <begin position="187"/>
        <end position="220"/>
    </location>
</feature>
<keyword evidence="2 7" id="KW-0813">Transport</keyword>
<dbReference type="InterPro" id="IPR035906">
    <property type="entry name" value="MetI-like_sf"/>
</dbReference>
<gene>
    <name evidence="9" type="ORF">ACFPPC_15095</name>
</gene>
<evidence type="ECO:0000259" key="8">
    <source>
        <dbReference type="PROSITE" id="PS50928"/>
    </source>
</evidence>
<dbReference type="Gene3D" id="1.10.3720.10">
    <property type="entry name" value="MetI-like"/>
    <property type="match status" value="1"/>
</dbReference>
<feature type="transmembrane region" description="Helical" evidence="7">
    <location>
        <begin position="144"/>
        <end position="166"/>
    </location>
</feature>
<dbReference type="EMBL" id="JBHSLV010000025">
    <property type="protein sequence ID" value="MFC5393969.1"/>
    <property type="molecule type" value="Genomic_DNA"/>
</dbReference>
<feature type="transmembrane region" description="Helical" evidence="7">
    <location>
        <begin position="25"/>
        <end position="46"/>
    </location>
</feature>
<reference evidence="10" key="1">
    <citation type="journal article" date="2019" name="Int. J. Syst. Evol. Microbiol.">
        <title>The Global Catalogue of Microorganisms (GCM) 10K type strain sequencing project: providing services to taxonomists for standard genome sequencing and annotation.</title>
        <authorList>
            <consortium name="The Broad Institute Genomics Platform"/>
            <consortium name="The Broad Institute Genome Sequencing Center for Infectious Disease"/>
            <person name="Wu L."/>
            <person name="Ma J."/>
        </authorList>
    </citation>
    <scope>NUCLEOTIDE SEQUENCE [LARGE SCALE GENOMIC DNA]</scope>
    <source>
        <strain evidence="10">CGMCC 1.16326</strain>
    </source>
</reference>
<dbReference type="CDD" id="cd06261">
    <property type="entry name" value="TM_PBP2"/>
    <property type="match status" value="1"/>
</dbReference>
<dbReference type="Proteomes" id="UP001596104">
    <property type="component" value="Unassembled WGS sequence"/>
</dbReference>
<feature type="transmembrane region" description="Helical" evidence="7">
    <location>
        <begin position="240"/>
        <end position="258"/>
    </location>
</feature>
<feature type="transmembrane region" description="Helical" evidence="7">
    <location>
        <begin position="112"/>
        <end position="138"/>
    </location>
</feature>
<protein>
    <submittedName>
        <fullName evidence="9">ABC transporter permease</fullName>
    </submittedName>
</protein>
<evidence type="ECO:0000256" key="1">
    <source>
        <dbReference type="ARBA" id="ARBA00004651"/>
    </source>
</evidence>
<feature type="transmembrane region" description="Helical" evidence="7">
    <location>
        <begin position="58"/>
        <end position="79"/>
    </location>
</feature>
<evidence type="ECO:0000256" key="6">
    <source>
        <dbReference type="ARBA" id="ARBA00023136"/>
    </source>
</evidence>
<keyword evidence="3" id="KW-1003">Cell membrane</keyword>
<proteinExistence type="inferred from homology"/>
<dbReference type="RefSeq" id="WP_291676473.1">
    <property type="nucleotide sequence ID" value="NZ_JBHSLV010000025.1"/>
</dbReference>
<evidence type="ECO:0000313" key="10">
    <source>
        <dbReference type="Proteomes" id="UP001596104"/>
    </source>
</evidence>
<sequence>MQISNLSTAFPTRPAPATSDWRDVLIHPLVLRLLSFAAVLALWEYAGRIPLSPAFPTFLETMGGLGTIIADGTLSKAFLITLHPLVIGLAVSVLLGVGLGVLMGLHEPSEWLIAPLFIIAQAAPLAALIPILTFAYGIGLTAKIMTVCIMAMPVIVLNTLGAVRNTPKSLLEMSRSFLASRSQGIRLVILPAASPMIFAGLRLGCAAAFIGVILAELLITPTGIGDVISYNQSVADYPKMYAAILAIIVFAVLFIELLERIEVTLFRPESRA</sequence>
<name>A0ABW0HDE3_9HYPH</name>
<evidence type="ECO:0000256" key="3">
    <source>
        <dbReference type="ARBA" id="ARBA00022475"/>
    </source>
</evidence>
<evidence type="ECO:0000256" key="4">
    <source>
        <dbReference type="ARBA" id="ARBA00022692"/>
    </source>
</evidence>
<accession>A0ABW0HDE3</accession>
<dbReference type="InterPro" id="IPR000515">
    <property type="entry name" value="MetI-like"/>
</dbReference>